<keyword evidence="7" id="KW-0067">ATP-binding</keyword>
<dbReference type="AlphaFoldDB" id="A0A563ESQ6"/>
<comment type="catalytic activity">
    <reaction evidence="1">
        <text>ATP + protein L-histidine = ADP + protein N-phospho-L-histidine.</text>
        <dbReference type="EC" id="2.7.13.3"/>
    </reaction>
</comment>
<feature type="transmembrane region" description="Helical" evidence="9">
    <location>
        <begin position="79"/>
        <end position="100"/>
    </location>
</feature>
<gene>
    <name evidence="12" type="ORF">FKR81_18910</name>
</gene>
<keyword evidence="4" id="KW-0808">Transferase</keyword>
<evidence type="ECO:0000259" key="11">
    <source>
        <dbReference type="Pfam" id="PF07730"/>
    </source>
</evidence>
<evidence type="ECO:0000256" key="1">
    <source>
        <dbReference type="ARBA" id="ARBA00000085"/>
    </source>
</evidence>
<keyword evidence="6" id="KW-0418">Kinase</keyword>
<keyword evidence="9" id="KW-1133">Transmembrane helix</keyword>
<evidence type="ECO:0000313" key="13">
    <source>
        <dbReference type="Proteomes" id="UP000316639"/>
    </source>
</evidence>
<evidence type="ECO:0000256" key="7">
    <source>
        <dbReference type="ARBA" id="ARBA00022840"/>
    </source>
</evidence>
<feature type="transmembrane region" description="Helical" evidence="9">
    <location>
        <begin position="151"/>
        <end position="174"/>
    </location>
</feature>
<keyword evidence="9" id="KW-0812">Transmembrane</keyword>
<keyword evidence="5" id="KW-0547">Nucleotide-binding</keyword>
<keyword evidence="9" id="KW-0472">Membrane</keyword>
<dbReference type="OrthoDB" id="5241729at2"/>
<accession>A0A563ESQ6</accession>
<feature type="transmembrane region" description="Helical" evidence="9">
    <location>
        <begin position="112"/>
        <end position="131"/>
    </location>
</feature>
<protein>
    <recommendedName>
        <fullName evidence="2">histidine kinase</fullName>
        <ecNumber evidence="2">2.7.13.3</ecNumber>
    </recommendedName>
</protein>
<evidence type="ECO:0000256" key="6">
    <source>
        <dbReference type="ARBA" id="ARBA00022777"/>
    </source>
</evidence>
<dbReference type="GO" id="GO:0046983">
    <property type="term" value="F:protein dimerization activity"/>
    <property type="evidence" value="ECO:0007669"/>
    <property type="project" value="InterPro"/>
</dbReference>
<dbReference type="InterPro" id="IPR011712">
    <property type="entry name" value="Sig_transdc_His_kin_sub3_dim/P"/>
</dbReference>
<evidence type="ECO:0000256" key="3">
    <source>
        <dbReference type="ARBA" id="ARBA00022553"/>
    </source>
</evidence>
<dbReference type="InterPro" id="IPR050482">
    <property type="entry name" value="Sensor_HK_TwoCompSys"/>
</dbReference>
<dbReference type="Gene3D" id="3.30.565.10">
    <property type="entry name" value="Histidine kinase-like ATPase, C-terminal domain"/>
    <property type="match status" value="1"/>
</dbReference>
<dbReference type="GO" id="GO:0016020">
    <property type="term" value="C:membrane"/>
    <property type="evidence" value="ECO:0007669"/>
    <property type="project" value="InterPro"/>
</dbReference>
<dbReference type="GO" id="GO:0000155">
    <property type="term" value="F:phosphorelay sensor kinase activity"/>
    <property type="evidence" value="ECO:0007669"/>
    <property type="project" value="InterPro"/>
</dbReference>
<evidence type="ECO:0000313" key="12">
    <source>
        <dbReference type="EMBL" id="TWP50683.1"/>
    </source>
</evidence>
<dbReference type="SUPFAM" id="SSF55874">
    <property type="entry name" value="ATPase domain of HSP90 chaperone/DNA topoisomerase II/histidine kinase"/>
    <property type="match status" value="1"/>
</dbReference>
<dbReference type="CDD" id="cd16917">
    <property type="entry name" value="HATPase_UhpB-NarQ-NarX-like"/>
    <property type="match status" value="1"/>
</dbReference>
<dbReference type="InterPro" id="IPR003594">
    <property type="entry name" value="HATPase_dom"/>
</dbReference>
<reference evidence="12 13" key="1">
    <citation type="submission" date="2019-07" db="EMBL/GenBank/DDBJ databases">
        <title>Lentzea xizangensis sp. nov., isolated from Qinghai-Tibetan Plateau Soils.</title>
        <authorList>
            <person name="Huang J."/>
        </authorList>
    </citation>
    <scope>NUCLEOTIDE SEQUENCE [LARGE SCALE GENOMIC DNA]</scope>
    <source>
        <strain evidence="12 13">FXJ1.1311</strain>
    </source>
</reference>
<feature type="transmembrane region" description="Helical" evidence="9">
    <location>
        <begin position="219"/>
        <end position="240"/>
    </location>
</feature>
<dbReference type="RefSeq" id="WP_146353403.1">
    <property type="nucleotide sequence ID" value="NZ_VOBR01000011.1"/>
</dbReference>
<proteinExistence type="predicted"/>
<sequence length="553" mass="58515">MRKLWLLPGLLAAAAMLWGGYAVSVPALVLNLAVGWSFIGGGLVAARRRPESRSGHLMIAVGLAWFVRIAGAVENDAAFAVGVATKTLYLAVLGHLLVTYPTGRFTGRWQRVVVVAGYLLTVPVNVGYLLLTPLETQNIVVITETVVPEVPVAALVVLVGVTALGLALLAWLLSRWLRAGSVLRRDLGPVVWGGAAIVLTVVITYVGALLRLPSSVQVVLAWSTEAVLVVWPLALLYGLLRTRLDRSAVGELIVELGAGLPDDLRAALARTLHDPTLQIGYWRPERREFVSADGEVLHGSTYLESNGTRLAVLVHDPALEPELVRAVAAGAALAVQNSLRLEEVRASRARIVEAADAARRRVERDLHDGAQQRLVSVMLALRLARSTDEPGELLAEAQAELGRALDELRELARGIYPVLLTDAGLGPALTSLAERSAVPARVREVPAHRLSPLAEHTCYFVVSEALANVAKHAQAREVLISVRCAAGTVVVEIVDDGVGGANPAGSGLRGLDDRVAAAGGRLVVTSPVGAGTTVRAEFQDLGESFAASVDSDG</sequence>
<feature type="domain" description="Signal transduction histidine kinase subgroup 3 dimerisation and phosphoacceptor" evidence="11">
    <location>
        <begin position="359"/>
        <end position="418"/>
    </location>
</feature>
<comment type="caution">
    <text evidence="12">The sequence shown here is derived from an EMBL/GenBank/DDBJ whole genome shotgun (WGS) entry which is preliminary data.</text>
</comment>
<name>A0A563ESQ6_9PSEU</name>
<dbReference type="Proteomes" id="UP000316639">
    <property type="component" value="Unassembled WGS sequence"/>
</dbReference>
<evidence type="ECO:0000256" key="8">
    <source>
        <dbReference type="ARBA" id="ARBA00023012"/>
    </source>
</evidence>
<feature type="domain" description="Histidine kinase/HSP90-like ATPase" evidence="10">
    <location>
        <begin position="459"/>
        <end position="538"/>
    </location>
</feature>
<dbReference type="EC" id="2.7.13.3" evidence="2"/>
<dbReference type="EMBL" id="VOBR01000011">
    <property type="protein sequence ID" value="TWP50683.1"/>
    <property type="molecule type" value="Genomic_DNA"/>
</dbReference>
<keyword evidence="8" id="KW-0902">Two-component regulatory system</keyword>
<dbReference type="PANTHER" id="PTHR24421:SF10">
    <property type="entry name" value="NITRATE_NITRITE SENSOR PROTEIN NARQ"/>
    <property type="match status" value="1"/>
</dbReference>
<dbReference type="GO" id="GO:0005524">
    <property type="term" value="F:ATP binding"/>
    <property type="evidence" value="ECO:0007669"/>
    <property type="project" value="UniProtKB-KW"/>
</dbReference>
<organism evidence="12 13">
    <name type="scientific">Lentzea tibetensis</name>
    <dbReference type="NCBI Taxonomy" id="2591470"/>
    <lineage>
        <taxon>Bacteria</taxon>
        <taxon>Bacillati</taxon>
        <taxon>Actinomycetota</taxon>
        <taxon>Actinomycetes</taxon>
        <taxon>Pseudonocardiales</taxon>
        <taxon>Pseudonocardiaceae</taxon>
        <taxon>Lentzea</taxon>
    </lineage>
</organism>
<keyword evidence="13" id="KW-1185">Reference proteome</keyword>
<feature type="transmembrane region" description="Helical" evidence="9">
    <location>
        <begin position="186"/>
        <end position="207"/>
    </location>
</feature>
<evidence type="ECO:0000259" key="10">
    <source>
        <dbReference type="Pfam" id="PF02518"/>
    </source>
</evidence>
<dbReference type="InterPro" id="IPR036890">
    <property type="entry name" value="HATPase_C_sf"/>
</dbReference>
<dbReference type="Pfam" id="PF02518">
    <property type="entry name" value="HATPase_c"/>
    <property type="match status" value="1"/>
</dbReference>
<evidence type="ECO:0000256" key="5">
    <source>
        <dbReference type="ARBA" id="ARBA00022741"/>
    </source>
</evidence>
<dbReference type="PANTHER" id="PTHR24421">
    <property type="entry name" value="NITRATE/NITRITE SENSOR PROTEIN NARX-RELATED"/>
    <property type="match status" value="1"/>
</dbReference>
<feature type="transmembrane region" description="Helical" evidence="9">
    <location>
        <begin position="55"/>
        <end position="73"/>
    </location>
</feature>
<dbReference type="Pfam" id="PF07730">
    <property type="entry name" value="HisKA_3"/>
    <property type="match status" value="1"/>
</dbReference>
<evidence type="ECO:0000256" key="9">
    <source>
        <dbReference type="SAM" id="Phobius"/>
    </source>
</evidence>
<keyword evidence="3" id="KW-0597">Phosphoprotein</keyword>
<evidence type="ECO:0000256" key="2">
    <source>
        <dbReference type="ARBA" id="ARBA00012438"/>
    </source>
</evidence>
<feature type="transmembrane region" description="Helical" evidence="9">
    <location>
        <begin position="29"/>
        <end position="46"/>
    </location>
</feature>
<evidence type="ECO:0000256" key="4">
    <source>
        <dbReference type="ARBA" id="ARBA00022679"/>
    </source>
</evidence>